<evidence type="ECO:0000256" key="1">
    <source>
        <dbReference type="SAM" id="Phobius"/>
    </source>
</evidence>
<feature type="transmembrane region" description="Helical" evidence="1">
    <location>
        <begin position="29"/>
        <end position="49"/>
    </location>
</feature>
<evidence type="ECO:0000313" key="3">
    <source>
        <dbReference type="Proteomes" id="UP000315017"/>
    </source>
</evidence>
<dbReference type="EMBL" id="CP036274">
    <property type="protein sequence ID" value="QDU26064.1"/>
    <property type="molecule type" value="Genomic_DNA"/>
</dbReference>
<organism evidence="2 3">
    <name type="scientific">Anatilimnocola aggregata</name>
    <dbReference type="NCBI Taxonomy" id="2528021"/>
    <lineage>
        <taxon>Bacteria</taxon>
        <taxon>Pseudomonadati</taxon>
        <taxon>Planctomycetota</taxon>
        <taxon>Planctomycetia</taxon>
        <taxon>Pirellulales</taxon>
        <taxon>Pirellulaceae</taxon>
        <taxon>Anatilimnocola</taxon>
    </lineage>
</organism>
<dbReference type="Proteomes" id="UP000315017">
    <property type="component" value="Chromosome"/>
</dbReference>
<keyword evidence="1" id="KW-0472">Membrane</keyword>
<evidence type="ECO:0000313" key="2">
    <source>
        <dbReference type="EMBL" id="QDU26064.1"/>
    </source>
</evidence>
<dbReference type="AlphaFoldDB" id="A0A517Y754"/>
<name>A0A517Y754_9BACT</name>
<keyword evidence="3" id="KW-1185">Reference proteome</keyword>
<dbReference type="KEGG" id="aagg:ETAA8_11360"/>
<keyword evidence="1" id="KW-1133">Transmembrane helix</keyword>
<reference evidence="2 3" key="1">
    <citation type="submission" date="2019-02" db="EMBL/GenBank/DDBJ databases">
        <title>Deep-cultivation of Planctomycetes and their phenomic and genomic characterization uncovers novel biology.</title>
        <authorList>
            <person name="Wiegand S."/>
            <person name="Jogler M."/>
            <person name="Boedeker C."/>
            <person name="Pinto D."/>
            <person name="Vollmers J."/>
            <person name="Rivas-Marin E."/>
            <person name="Kohn T."/>
            <person name="Peeters S.H."/>
            <person name="Heuer A."/>
            <person name="Rast P."/>
            <person name="Oberbeckmann S."/>
            <person name="Bunk B."/>
            <person name="Jeske O."/>
            <person name="Meyerdierks A."/>
            <person name="Storesund J.E."/>
            <person name="Kallscheuer N."/>
            <person name="Luecker S."/>
            <person name="Lage O.M."/>
            <person name="Pohl T."/>
            <person name="Merkel B.J."/>
            <person name="Hornburger P."/>
            <person name="Mueller R.-W."/>
            <person name="Bruemmer F."/>
            <person name="Labrenz M."/>
            <person name="Spormann A.M."/>
            <person name="Op den Camp H."/>
            <person name="Overmann J."/>
            <person name="Amann R."/>
            <person name="Jetten M.S.M."/>
            <person name="Mascher T."/>
            <person name="Medema M.H."/>
            <person name="Devos D.P."/>
            <person name="Kaster A.-K."/>
            <person name="Ovreas L."/>
            <person name="Rohde M."/>
            <person name="Galperin M.Y."/>
            <person name="Jogler C."/>
        </authorList>
    </citation>
    <scope>NUCLEOTIDE SEQUENCE [LARGE SCALE GENOMIC DNA]</scope>
    <source>
        <strain evidence="2 3">ETA_A8</strain>
    </source>
</reference>
<sequence length="88" mass="9432">MTDQPRQPPTLNNPQPSPGKLKALRMGCVFAWLLLFTPLSLVIALRATCGTFVAGQSPGTVLILLMVAGIFMILGTFLVFLPAEPPQP</sequence>
<protein>
    <submittedName>
        <fullName evidence="2">Uncharacterized protein</fullName>
    </submittedName>
</protein>
<feature type="transmembrane region" description="Helical" evidence="1">
    <location>
        <begin position="61"/>
        <end position="83"/>
    </location>
</feature>
<gene>
    <name evidence="2" type="ORF">ETAA8_11360</name>
</gene>
<proteinExistence type="predicted"/>
<keyword evidence="1" id="KW-0812">Transmembrane</keyword>
<dbReference type="RefSeq" id="WP_145086024.1">
    <property type="nucleotide sequence ID" value="NZ_CP036274.1"/>
</dbReference>
<accession>A0A517Y754</accession>